<keyword evidence="3" id="KW-1185">Reference proteome</keyword>
<feature type="transmembrane region" description="Helical" evidence="1">
    <location>
        <begin position="7"/>
        <end position="25"/>
    </location>
</feature>
<organism evidence="2 3">
    <name type="scientific">Flavobacterium sedimenticola</name>
    <dbReference type="NCBI Taxonomy" id="3043286"/>
    <lineage>
        <taxon>Bacteria</taxon>
        <taxon>Pseudomonadati</taxon>
        <taxon>Bacteroidota</taxon>
        <taxon>Flavobacteriia</taxon>
        <taxon>Flavobacteriales</taxon>
        <taxon>Flavobacteriaceae</taxon>
        <taxon>Flavobacterium</taxon>
    </lineage>
</organism>
<keyword evidence="1" id="KW-0472">Membrane</keyword>
<gene>
    <name evidence="2" type="ORF">QHT84_06170</name>
</gene>
<feature type="transmembrane region" description="Helical" evidence="1">
    <location>
        <begin position="139"/>
        <end position="161"/>
    </location>
</feature>
<keyword evidence="1" id="KW-0812">Transmembrane</keyword>
<evidence type="ECO:0008006" key="4">
    <source>
        <dbReference type="Google" id="ProtNLM"/>
    </source>
</evidence>
<protein>
    <recommendedName>
        <fullName evidence="4">YhhN-like protein</fullName>
    </recommendedName>
</protein>
<proteinExistence type="predicted"/>
<keyword evidence="1" id="KW-1133">Transmembrane helix</keyword>
<feature type="transmembrane region" description="Helical" evidence="1">
    <location>
        <begin position="168"/>
        <end position="186"/>
    </location>
</feature>
<name>A0ABT6XPT1_9FLAO</name>
<feature type="transmembrane region" description="Helical" evidence="1">
    <location>
        <begin position="31"/>
        <end position="51"/>
    </location>
</feature>
<dbReference type="RefSeq" id="WP_283238677.1">
    <property type="nucleotide sequence ID" value="NZ_JASGBP010000002.1"/>
</dbReference>
<comment type="caution">
    <text evidence="2">The sequence shown here is derived from an EMBL/GenBank/DDBJ whole genome shotgun (WGS) entry which is preliminary data.</text>
</comment>
<evidence type="ECO:0000313" key="2">
    <source>
        <dbReference type="EMBL" id="MDI9256995.1"/>
    </source>
</evidence>
<feature type="transmembrane region" description="Helical" evidence="1">
    <location>
        <begin position="82"/>
        <end position="102"/>
    </location>
</feature>
<dbReference type="EMBL" id="JASGBP010000002">
    <property type="protein sequence ID" value="MDI9256995.1"/>
    <property type="molecule type" value="Genomic_DNA"/>
</dbReference>
<evidence type="ECO:0000256" key="1">
    <source>
        <dbReference type="SAM" id="Phobius"/>
    </source>
</evidence>
<accession>A0ABT6XPT1</accession>
<feature type="transmembrane region" description="Helical" evidence="1">
    <location>
        <begin position="109"/>
        <end position="127"/>
    </location>
</feature>
<evidence type="ECO:0000313" key="3">
    <source>
        <dbReference type="Proteomes" id="UP001230035"/>
    </source>
</evidence>
<sequence>MVKKANILQSLTVLFFVIAFFEIVSEYLANTLFICTLKPLIPLVLVVLYWISSERKSTLVTAIFLLSMITNMLFIPNTTECLYYALIIFTVHRILVIYLIFILQKIKDIVPVTIATIPFLLIFFYMFMETNEIPENSFYLLILQNILISLFAGVALAGYVMNDNKQNSVLLISVLLFVMLQFTVFIEKYFLVNELQQFFRPLAMTFNVLAFFTFYKYVLIAEKSNHN</sequence>
<dbReference type="Proteomes" id="UP001230035">
    <property type="component" value="Unassembled WGS sequence"/>
</dbReference>
<reference evidence="2 3" key="1">
    <citation type="submission" date="2023-05" db="EMBL/GenBank/DDBJ databases">
        <title>Flavobacterium sedimenti sp. nov., isolated from the sediment.</title>
        <authorList>
            <person name="Wu N."/>
        </authorList>
    </citation>
    <scope>NUCLEOTIDE SEQUENCE [LARGE SCALE GENOMIC DNA]</scope>
    <source>
        <strain evidence="2 3">YZ-48</strain>
    </source>
</reference>
<feature type="transmembrane region" description="Helical" evidence="1">
    <location>
        <begin position="58"/>
        <end position="76"/>
    </location>
</feature>
<feature type="transmembrane region" description="Helical" evidence="1">
    <location>
        <begin position="198"/>
        <end position="218"/>
    </location>
</feature>